<feature type="signal peptide" evidence="1">
    <location>
        <begin position="1"/>
        <end position="18"/>
    </location>
</feature>
<evidence type="ECO:0000259" key="2">
    <source>
        <dbReference type="Pfam" id="PF13349"/>
    </source>
</evidence>
<gene>
    <name evidence="3" type="ordered locus">CLL_A2696</name>
</gene>
<reference evidence="3" key="2">
    <citation type="submission" date="2009-08" db="EMBL/GenBank/DDBJ databases">
        <authorList>
            <person name="Shrivastava S."/>
            <person name="Brinkac L.M."/>
            <person name="Dodson R.J."/>
            <person name="Harkins D.M."/>
            <person name="Durkin A.S."/>
            <person name="Sutton G."/>
        </authorList>
    </citation>
    <scope>NUCLEOTIDE SEQUENCE</scope>
    <source>
        <strain evidence="3">Eklund 17B</strain>
    </source>
</reference>
<dbReference type="Pfam" id="PF13349">
    <property type="entry name" value="DUF4097"/>
    <property type="match status" value="1"/>
</dbReference>
<dbReference type="PROSITE" id="PS51257">
    <property type="entry name" value="PROKAR_LIPOPROTEIN"/>
    <property type="match status" value="1"/>
</dbReference>
<feature type="domain" description="DUF4097" evidence="2">
    <location>
        <begin position="55"/>
        <end position="236"/>
    </location>
</feature>
<reference evidence="3" key="1">
    <citation type="submission" date="2009-06" db="EMBL/GenBank/DDBJ databases">
        <authorList>
            <consortium name="US DOE Joint Genome Institute (JGI-PGF)"/>
            <person name="Lucas S."/>
            <person name="Copeland A."/>
            <person name="Lapidus A."/>
            <person name="Glavina del Rio T."/>
            <person name="Dalin E."/>
            <person name="Tice H."/>
            <person name="Bruce D."/>
            <person name="Goodwin L."/>
            <person name="Pitluck S."/>
            <person name="Kyrpides N."/>
            <person name="Mavromatis K."/>
            <person name="Ivanova N."/>
            <person name="Saunders E."/>
            <person name="Brettin T."/>
            <person name="Detter J.C."/>
            <person name="Han C."/>
            <person name="Larimer F."/>
            <person name="Land M."/>
            <person name="Hauser L."/>
            <person name="Markowitz V."/>
            <person name="Cheng J.-F."/>
            <person name="Hugenholtz P."/>
            <person name="Woyke T."/>
            <person name="Wu D."/>
            <person name="Gronow S."/>
            <person name="Klenk H.-P."/>
            <person name="Eisen J.A."/>
        </authorList>
    </citation>
    <scope>NUCLEOTIDE SEQUENCE</scope>
    <source>
        <strain evidence="3">Eklund 17B</strain>
    </source>
</reference>
<accession>U4PB36</accession>
<protein>
    <submittedName>
        <fullName evidence="3">Lipoprotein</fullName>
    </submittedName>
</protein>
<dbReference type="AlphaFoldDB" id="B2TNS7"/>
<sequence length="267" mass="28739">MKKLLILAIVGMVLISSAGCNTNSTTQTTMSNQESEVLNENKLVDEKINLDNATDIDVEICAGKVSIKSYDGEEIKVTGELSEKSKSLDINKNGDEIKIIENRDKSKAFNMDVEENISKLDILVPSKFEGNLIFEQGAGTADIEEIKVKNLQISCGSVKSKCNNIKFDKLNLDLGAGVFALNLNEKCGDIEVNGGVGKLNIKMSEVGGNLKYEGGVGDIDITIPKNSPVKFLTEKGVAHCSINAKTSGEETYVFDLAVGVGSINVRN</sequence>
<dbReference type="EMBL" id="CP001056">
    <property type="protein sequence ID" value="ACD22162.1"/>
    <property type="molecule type" value="Genomic_DNA"/>
</dbReference>
<dbReference type="InterPro" id="IPR025164">
    <property type="entry name" value="Toastrack_DUF4097"/>
</dbReference>
<organism evidence="3">
    <name type="scientific">Clostridium botulinum (strain Eklund 17B / Type B)</name>
    <dbReference type="NCBI Taxonomy" id="935198"/>
    <lineage>
        <taxon>Bacteria</taxon>
        <taxon>Bacillati</taxon>
        <taxon>Bacillota</taxon>
        <taxon>Clostridia</taxon>
        <taxon>Eubacteriales</taxon>
        <taxon>Clostridiaceae</taxon>
        <taxon>Clostridium</taxon>
    </lineage>
</organism>
<evidence type="ECO:0000313" key="3">
    <source>
        <dbReference type="EMBL" id="ACD22162.1"/>
    </source>
</evidence>
<keyword evidence="3" id="KW-0449">Lipoprotein</keyword>
<dbReference type="PATRIC" id="fig|935198.13.peg.2655"/>
<proteinExistence type="predicted"/>
<dbReference type="KEGG" id="cbk:CLL_A2696"/>
<accession>B2TNS7</accession>
<dbReference type="HOGENOM" id="CLU_1040922_0_0_9"/>
<name>B2TNS7_CLOBB</name>
<keyword evidence="1" id="KW-0732">Signal</keyword>
<feature type="chain" id="PRO_5038418997" evidence="1">
    <location>
        <begin position="19"/>
        <end position="267"/>
    </location>
</feature>
<evidence type="ECO:0000256" key="1">
    <source>
        <dbReference type="SAM" id="SignalP"/>
    </source>
</evidence>